<gene>
    <name evidence="1" type="ORF">CR513_33054</name>
</gene>
<accession>A0A371G5B2</accession>
<dbReference type="AlphaFoldDB" id="A0A371G5B2"/>
<name>A0A371G5B2_MUCPR</name>
<sequence>MEKYIQTGFMNNLKDLKSSQICNPLSKPQNGSKALKENCNSIMNFITMAQSIFKPIIMSISRWALGLKPKYKEGNKDLRSIVYTRGSLLNKASYILKRGLLILEKSFGDLNVGARYIITCALSKNKYNKFYSYKTSKDMWNIIQITYEGTKDIQL</sequence>
<dbReference type="EMBL" id="QJKJ01006719">
    <property type="protein sequence ID" value="RDX85722.1"/>
    <property type="molecule type" value="Genomic_DNA"/>
</dbReference>
<proteinExistence type="predicted"/>
<dbReference type="Proteomes" id="UP000257109">
    <property type="component" value="Unassembled WGS sequence"/>
</dbReference>
<keyword evidence="2" id="KW-1185">Reference proteome</keyword>
<comment type="caution">
    <text evidence="1">The sequence shown here is derived from an EMBL/GenBank/DDBJ whole genome shotgun (WGS) entry which is preliminary data.</text>
</comment>
<feature type="non-terminal residue" evidence="1">
    <location>
        <position position="1"/>
    </location>
</feature>
<evidence type="ECO:0000313" key="2">
    <source>
        <dbReference type="Proteomes" id="UP000257109"/>
    </source>
</evidence>
<reference evidence="1" key="1">
    <citation type="submission" date="2018-05" db="EMBL/GenBank/DDBJ databases">
        <title>Draft genome of Mucuna pruriens seed.</title>
        <authorList>
            <person name="Nnadi N.E."/>
            <person name="Vos R."/>
            <person name="Hasami M.H."/>
            <person name="Devisetty U.K."/>
            <person name="Aguiy J.C."/>
        </authorList>
    </citation>
    <scope>NUCLEOTIDE SEQUENCE [LARGE SCALE GENOMIC DNA]</scope>
    <source>
        <strain evidence="1">JCA_2017</strain>
    </source>
</reference>
<protein>
    <submittedName>
        <fullName evidence="1">Uncharacterized protein</fullName>
    </submittedName>
</protein>
<evidence type="ECO:0000313" key="1">
    <source>
        <dbReference type="EMBL" id="RDX85722.1"/>
    </source>
</evidence>
<organism evidence="1 2">
    <name type="scientific">Mucuna pruriens</name>
    <name type="common">Velvet bean</name>
    <name type="synonym">Dolichos pruriens</name>
    <dbReference type="NCBI Taxonomy" id="157652"/>
    <lineage>
        <taxon>Eukaryota</taxon>
        <taxon>Viridiplantae</taxon>
        <taxon>Streptophyta</taxon>
        <taxon>Embryophyta</taxon>
        <taxon>Tracheophyta</taxon>
        <taxon>Spermatophyta</taxon>
        <taxon>Magnoliopsida</taxon>
        <taxon>eudicotyledons</taxon>
        <taxon>Gunneridae</taxon>
        <taxon>Pentapetalae</taxon>
        <taxon>rosids</taxon>
        <taxon>fabids</taxon>
        <taxon>Fabales</taxon>
        <taxon>Fabaceae</taxon>
        <taxon>Papilionoideae</taxon>
        <taxon>50 kb inversion clade</taxon>
        <taxon>NPAAA clade</taxon>
        <taxon>indigoferoid/millettioid clade</taxon>
        <taxon>Phaseoleae</taxon>
        <taxon>Mucuna</taxon>
    </lineage>
</organism>